<evidence type="ECO:0000313" key="1">
    <source>
        <dbReference type="EMBL" id="KAH7854721.1"/>
    </source>
</evidence>
<evidence type="ECO:0000313" key="2">
    <source>
        <dbReference type="Proteomes" id="UP000828048"/>
    </source>
</evidence>
<dbReference type="EMBL" id="CM037161">
    <property type="protein sequence ID" value="KAH7854721.1"/>
    <property type="molecule type" value="Genomic_DNA"/>
</dbReference>
<protein>
    <submittedName>
        <fullName evidence="1">Uncharacterized protein</fullName>
    </submittedName>
</protein>
<keyword evidence="2" id="KW-1185">Reference proteome</keyword>
<sequence>MESRSHHSSVRSFSNLVSVYVDNLPYEMDLVWLNQLFRGYGEVVDVFIPKKRSSKFNTKFGFVRFNSKDEALRAVQDLHGTRIRDLDIQVNLARYSQNRGNKNLLHSSNDFITSGRNPISAVYKVKSNSKSEFIEASGPSYADIVAGKNSPVSRSSIKVHAEDSQWLSRSAIAKLPAQRSVDSLREAFISEGVWNIQLRPMGGIYVLLTFDSIEDMNSMLEGGGLCWLMNCKANLLSHSDSEVKSGGEKGVNVEVEEGSVENNNFSSIGNEFIASPLTPEVALNDEGVDVNGENYFNPNEPNVEAVGIWDFGIFCFVSE</sequence>
<accession>A0ACB7YM92</accession>
<proteinExistence type="predicted"/>
<comment type="caution">
    <text evidence="1">The sequence shown here is derived from an EMBL/GenBank/DDBJ whole genome shotgun (WGS) entry which is preliminary data.</text>
</comment>
<name>A0ACB7YM92_9ERIC</name>
<reference evidence="1 2" key="1">
    <citation type="journal article" date="2021" name="Hortic Res">
        <title>High-quality reference genome and annotation aids understanding of berry development for evergreen blueberry (Vaccinium darrowii).</title>
        <authorList>
            <person name="Yu J."/>
            <person name="Hulse-Kemp A.M."/>
            <person name="Babiker E."/>
            <person name="Staton M."/>
        </authorList>
    </citation>
    <scope>NUCLEOTIDE SEQUENCE [LARGE SCALE GENOMIC DNA]</scope>
    <source>
        <strain evidence="2">cv. NJ 8807/NJ 8810</strain>
        <tissue evidence="1">Young leaf</tissue>
    </source>
</reference>
<dbReference type="Proteomes" id="UP000828048">
    <property type="component" value="Chromosome 11"/>
</dbReference>
<gene>
    <name evidence="1" type="ORF">Vadar_017130</name>
</gene>
<organism evidence="1 2">
    <name type="scientific">Vaccinium darrowii</name>
    <dbReference type="NCBI Taxonomy" id="229202"/>
    <lineage>
        <taxon>Eukaryota</taxon>
        <taxon>Viridiplantae</taxon>
        <taxon>Streptophyta</taxon>
        <taxon>Embryophyta</taxon>
        <taxon>Tracheophyta</taxon>
        <taxon>Spermatophyta</taxon>
        <taxon>Magnoliopsida</taxon>
        <taxon>eudicotyledons</taxon>
        <taxon>Gunneridae</taxon>
        <taxon>Pentapetalae</taxon>
        <taxon>asterids</taxon>
        <taxon>Ericales</taxon>
        <taxon>Ericaceae</taxon>
        <taxon>Vaccinioideae</taxon>
        <taxon>Vaccinieae</taxon>
        <taxon>Vaccinium</taxon>
    </lineage>
</organism>